<evidence type="ECO:0000256" key="2">
    <source>
        <dbReference type="ARBA" id="ARBA00022692"/>
    </source>
</evidence>
<comment type="subcellular location">
    <subcellularLocation>
        <location evidence="1">Membrane</location>
        <topology evidence="1">Multi-pass membrane protein</topology>
    </subcellularLocation>
</comment>
<dbReference type="Gene3D" id="1.20.1250.20">
    <property type="entry name" value="MFS general substrate transporter like domains"/>
    <property type="match status" value="1"/>
</dbReference>
<feature type="transmembrane region" description="Helical" evidence="5">
    <location>
        <begin position="68"/>
        <end position="87"/>
    </location>
</feature>
<dbReference type="PANTHER" id="PTHR23502:SF7">
    <property type="entry name" value="DRUG_PROTON ANTIPORTER YHK8-RELATED"/>
    <property type="match status" value="1"/>
</dbReference>
<dbReference type="GO" id="GO:0022857">
    <property type="term" value="F:transmembrane transporter activity"/>
    <property type="evidence" value="ECO:0007669"/>
    <property type="project" value="InterPro"/>
</dbReference>
<feature type="transmembrane region" description="Helical" evidence="5">
    <location>
        <begin position="431"/>
        <end position="454"/>
    </location>
</feature>
<evidence type="ECO:0000259" key="6">
    <source>
        <dbReference type="PROSITE" id="PS50850"/>
    </source>
</evidence>
<dbReference type="InterPro" id="IPR011701">
    <property type="entry name" value="MFS"/>
</dbReference>
<keyword evidence="8" id="KW-1185">Reference proteome</keyword>
<feature type="transmembrane region" description="Helical" evidence="5">
    <location>
        <begin position="31"/>
        <end position="56"/>
    </location>
</feature>
<feature type="domain" description="Major facilitator superfamily (MFS) profile" evidence="6">
    <location>
        <begin position="1"/>
        <end position="470"/>
    </location>
</feature>
<dbReference type="RefSeq" id="XP_052947761.1">
    <property type="nucleotide sequence ID" value="XM_053089325.1"/>
</dbReference>
<dbReference type="GO" id="GO:0005886">
    <property type="term" value="C:plasma membrane"/>
    <property type="evidence" value="ECO:0007669"/>
    <property type="project" value="TreeGrafter"/>
</dbReference>
<evidence type="ECO:0000313" key="8">
    <source>
        <dbReference type="Proteomes" id="UP001164286"/>
    </source>
</evidence>
<feature type="transmembrane region" description="Helical" evidence="5">
    <location>
        <begin position="187"/>
        <end position="207"/>
    </location>
</feature>
<feature type="transmembrane region" description="Helical" evidence="5">
    <location>
        <begin position="341"/>
        <end position="362"/>
    </location>
</feature>
<evidence type="ECO:0000256" key="5">
    <source>
        <dbReference type="SAM" id="Phobius"/>
    </source>
</evidence>
<dbReference type="CDD" id="cd17323">
    <property type="entry name" value="MFS_Tpo1_MDR_like"/>
    <property type="match status" value="1"/>
</dbReference>
<dbReference type="EMBL" id="JAKWFO010000003">
    <property type="protein sequence ID" value="KAI9637984.1"/>
    <property type="molecule type" value="Genomic_DNA"/>
</dbReference>
<evidence type="ECO:0000256" key="3">
    <source>
        <dbReference type="ARBA" id="ARBA00022989"/>
    </source>
</evidence>
<feature type="transmembrane region" description="Helical" evidence="5">
    <location>
        <begin position="269"/>
        <end position="289"/>
    </location>
</feature>
<reference evidence="7" key="1">
    <citation type="journal article" date="2022" name="G3 (Bethesda)">
        <title>High quality genome of the basidiomycete yeast Dioszegia hungarica PDD-24b-2 isolated from cloud water.</title>
        <authorList>
            <person name="Jarrige D."/>
            <person name="Haridas S."/>
            <person name="Bleykasten-Grosshans C."/>
            <person name="Joly M."/>
            <person name="Nadalig T."/>
            <person name="Sancelme M."/>
            <person name="Vuilleumier S."/>
            <person name="Grigoriev I.V."/>
            <person name="Amato P."/>
            <person name="Bringel F."/>
        </authorList>
    </citation>
    <scope>NUCLEOTIDE SEQUENCE</scope>
    <source>
        <strain evidence="7">PDD-24b-2</strain>
    </source>
</reference>
<keyword evidence="4 5" id="KW-0472">Membrane</keyword>
<dbReference type="PROSITE" id="PS50850">
    <property type="entry name" value="MFS"/>
    <property type="match status" value="1"/>
</dbReference>
<dbReference type="AlphaFoldDB" id="A0AA38HEQ8"/>
<dbReference type="SUPFAM" id="SSF103473">
    <property type="entry name" value="MFS general substrate transporter"/>
    <property type="match status" value="1"/>
</dbReference>
<organism evidence="7 8">
    <name type="scientific">Dioszegia hungarica</name>
    <dbReference type="NCBI Taxonomy" id="4972"/>
    <lineage>
        <taxon>Eukaryota</taxon>
        <taxon>Fungi</taxon>
        <taxon>Dikarya</taxon>
        <taxon>Basidiomycota</taxon>
        <taxon>Agaricomycotina</taxon>
        <taxon>Tremellomycetes</taxon>
        <taxon>Tremellales</taxon>
        <taxon>Bulleribasidiaceae</taxon>
        <taxon>Dioszegia</taxon>
    </lineage>
</organism>
<feature type="transmembrane region" description="Helical" evidence="5">
    <location>
        <begin position="369"/>
        <end position="388"/>
    </location>
</feature>
<dbReference type="FunFam" id="1.20.1250.20:FF:000082">
    <property type="entry name" value="MFS multidrug transporter, putative"/>
    <property type="match status" value="1"/>
</dbReference>
<feature type="transmembrane region" description="Helical" evidence="5">
    <location>
        <begin position="157"/>
        <end position="175"/>
    </location>
</feature>
<feature type="transmembrane region" description="Helical" evidence="5">
    <location>
        <begin position="301"/>
        <end position="321"/>
    </location>
</feature>
<evidence type="ECO:0000313" key="7">
    <source>
        <dbReference type="EMBL" id="KAI9637984.1"/>
    </source>
</evidence>
<accession>A0AA38HEQ8</accession>
<evidence type="ECO:0000256" key="1">
    <source>
        <dbReference type="ARBA" id="ARBA00004141"/>
    </source>
</evidence>
<evidence type="ECO:0000256" key="4">
    <source>
        <dbReference type="ARBA" id="ARBA00023136"/>
    </source>
</evidence>
<dbReference type="GeneID" id="77728530"/>
<feature type="transmembrane region" description="Helical" evidence="5">
    <location>
        <begin position="124"/>
        <end position="145"/>
    </location>
</feature>
<gene>
    <name evidence="7" type="ORF">MKK02DRAFT_35991</name>
</gene>
<proteinExistence type="predicted"/>
<name>A0AA38HEQ8_9TREE</name>
<keyword evidence="3 5" id="KW-1133">Transmembrane helix</keyword>
<keyword evidence="2 5" id="KW-0812">Transmembrane</keyword>
<comment type="caution">
    <text evidence="7">The sequence shown here is derived from an EMBL/GenBank/DDBJ whole genome shotgun (WGS) entry which is preliminary data.</text>
</comment>
<dbReference type="PANTHER" id="PTHR23502">
    <property type="entry name" value="MAJOR FACILITATOR SUPERFAMILY"/>
    <property type="match status" value="1"/>
</dbReference>
<dbReference type="Pfam" id="PF07690">
    <property type="entry name" value="MFS_1"/>
    <property type="match status" value="1"/>
</dbReference>
<feature type="transmembrane region" description="Helical" evidence="5">
    <location>
        <begin position="99"/>
        <end position="117"/>
    </location>
</feature>
<protein>
    <submittedName>
        <fullName evidence="7">Major facilitator superfamily domain-containing protein</fullName>
    </submittedName>
</protein>
<dbReference type="InterPro" id="IPR036259">
    <property type="entry name" value="MFS_trans_sf"/>
</dbReference>
<dbReference type="Proteomes" id="UP001164286">
    <property type="component" value="Unassembled WGS sequence"/>
</dbReference>
<dbReference type="InterPro" id="IPR020846">
    <property type="entry name" value="MFS_dom"/>
</dbReference>
<sequence length="470" mass="51087">MADKEGSEFVVKWDGPDDPGCPLNTPTWRKWAMTIILAVSCQCVTCCSSMAGSTYGGMMPEFGVSREVCVLSISLFVAGLGVGPLFLGPVSEFIGRARVMHVAFLAFFLFNFPVAFANNIAVHLIFRFLTGFGGSAFLSVSGGAISDVFPNAKVGTPMMIFSAAPFIGPVLGPLISGFINQNTYWRWTYYVIIIWAFVMLVLLLVFVPETYDPELLRRRAVLKRKETGDERYKSPRELANKSFSSALSHSLKTPFVLLSTQLMVLFLDLWSAIILGILYLSFGGVPYVFRTQYGFDLQQSGLAFLGIGLGQVIAVGTQPYFNRKYRETAKAAGGLAPPEARLVAGMYGAVLAPLGLLLFGLTSFPNVPWIIPILSTMFFGMGMVYAYTSTFTYLVDAYRPVAASALASNSFLRSAFAAGFPLFGNQMYEQLGAVGGSCLLAGLMALCIPLPFVFHKIGGRIRERSAFAAS</sequence>